<dbReference type="InterPro" id="IPR057670">
    <property type="entry name" value="SH3_retrovirus"/>
</dbReference>
<dbReference type="Proteomes" id="UP001604336">
    <property type="component" value="Unassembled WGS sequence"/>
</dbReference>
<evidence type="ECO:0000313" key="3">
    <source>
        <dbReference type="EMBL" id="KAL2525382.1"/>
    </source>
</evidence>
<evidence type="ECO:0000313" key="4">
    <source>
        <dbReference type="Proteomes" id="UP001604336"/>
    </source>
</evidence>
<dbReference type="InterPro" id="IPR025724">
    <property type="entry name" value="GAG-pre-integrase_dom"/>
</dbReference>
<comment type="caution">
    <text evidence="3">The sequence shown here is derived from an EMBL/GenBank/DDBJ whole genome shotgun (WGS) entry which is preliminary data.</text>
</comment>
<protein>
    <submittedName>
        <fullName evidence="3">Retrovirus-related Pol polyprotein from transposon TNT 1-94</fullName>
    </submittedName>
</protein>
<proteinExistence type="predicted"/>
<dbReference type="EMBL" id="JBFOLK010000003">
    <property type="protein sequence ID" value="KAL2525382.1"/>
    <property type="molecule type" value="Genomic_DNA"/>
</dbReference>
<evidence type="ECO:0000259" key="1">
    <source>
        <dbReference type="Pfam" id="PF13976"/>
    </source>
</evidence>
<accession>A0ABD1UKD2</accession>
<keyword evidence="4" id="KW-1185">Reference proteome</keyword>
<dbReference type="Pfam" id="PF25597">
    <property type="entry name" value="SH3_retrovirus"/>
    <property type="match status" value="1"/>
</dbReference>
<name>A0ABD1UKD2_9LAMI</name>
<feature type="domain" description="GAG-pre-integrase" evidence="1">
    <location>
        <begin position="56"/>
        <end position="123"/>
    </location>
</feature>
<gene>
    <name evidence="3" type="ORF">Adt_10436</name>
</gene>
<feature type="domain" description="Retroviral polymerase SH3-like" evidence="2">
    <location>
        <begin position="157"/>
        <end position="197"/>
    </location>
</feature>
<organism evidence="3 4">
    <name type="scientific">Abeliophyllum distichum</name>
    <dbReference type="NCBI Taxonomy" id="126358"/>
    <lineage>
        <taxon>Eukaryota</taxon>
        <taxon>Viridiplantae</taxon>
        <taxon>Streptophyta</taxon>
        <taxon>Embryophyta</taxon>
        <taxon>Tracheophyta</taxon>
        <taxon>Spermatophyta</taxon>
        <taxon>Magnoliopsida</taxon>
        <taxon>eudicotyledons</taxon>
        <taxon>Gunneridae</taxon>
        <taxon>Pentapetalae</taxon>
        <taxon>asterids</taxon>
        <taxon>lamiids</taxon>
        <taxon>Lamiales</taxon>
        <taxon>Oleaceae</taxon>
        <taxon>Forsythieae</taxon>
        <taxon>Abeliophyllum</taxon>
    </lineage>
</organism>
<dbReference type="Pfam" id="PF13976">
    <property type="entry name" value="gag_pre-integrs"/>
    <property type="match status" value="1"/>
</dbReference>
<reference evidence="4" key="1">
    <citation type="submission" date="2024-07" db="EMBL/GenBank/DDBJ databases">
        <title>Two chromosome-level genome assemblies of Korean endemic species Abeliophyllum distichum and Forsythia ovata (Oleaceae).</title>
        <authorList>
            <person name="Jang H."/>
        </authorList>
    </citation>
    <scope>NUCLEOTIDE SEQUENCE [LARGE SCALE GENOMIC DNA]</scope>
</reference>
<evidence type="ECO:0000259" key="2">
    <source>
        <dbReference type="Pfam" id="PF25597"/>
    </source>
</evidence>
<dbReference type="AlphaFoldDB" id="A0ABD1UKD2"/>
<sequence length="267" mass="30358">MHDGMIRTIHNVRYVPKLKRNLIALGDEGYWFKSEGSVLKIGKGALVVMKGPKKNGLYYLQGEALMSNGSNSLSVNEDRTELWHRRLGNMEKKGLKFFSDKQLLEKDQITTLSFCKTCVLGKSHRLSFGKGSHNSSKPLAYIHADLWGLERQTPHELIGYPTGVKGYRLWVSEERRIKIINIRNVIFNEIEMPKYKKIDESETNKTTKVVTEISMGKLGQEIAEEVQPNDHLTETSGLDNTNPIEPPTIPTIETQLCPIDQTDIQNY</sequence>